<dbReference type="EMBL" id="JACHHV010000001">
    <property type="protein sequence ID" value="MBB5887236.1"/>
    <property type="molecule type" value="Genomic_DNA"/>
</dbReference>
<dbReference type="GO" id="GO:0005886">
    <property type="term" value="C:plasma membrane"/>
    <property type="evidence" value="ECO:0007669"/>
    <property type="project" value="UniProtKB-SubCell"/>
</dbReference>
<feature type="transmembrane region" description="Helical" evidence="7">
    <location>
        <begin position="57"/>
        <end position="82"/>
    </location>
</feature>
<organism evidence="9 10">
    <name type="scientific">Lactovum miscens</name>
    <dbReference type="NCBI Taxonomy" id="190387"/>
    <lineage>
        <taxon>Bacteria</taxon>
        <taxon>Bacillati</taxon>
        <taxon>Bacillota</taxon>
        <taxon>Bacilli</taxon>
        <taxon>Lactobacillales</taxon>
        <taxon>Streptococcaceae</taxon>
        <taxon>Lactovum</taxon>
    </lineage>
</organism>
<reference evidence="9 10" key="1">
    <citation type="submission" date="2020-08" db="EMBL/GenBank/DDBJ databases">
        <title>Genomic Encyclopedia of Type Strains, Phase IV (KMG-IV): sequencing the most valuable type-strain genomes for metagenomic binning, comparative biology and taxonomic classification.</title>
        <authorList>
            <person name="Goeker M."/>
        </authorList>
    </citation>
    <scope>NUCLEOTIDE SEQUENCE [LARGE SCALE GENOMIC DNA]</scope>
    <source>
        <strain evidence="9 10">DSM 14925</strain>
    </source>
</reference>
<feature type="transmembrane region" description="Helical" evidence="7">
    <location>
        <begin position="88"/>
        <end position="111"/>
    </location>
</feature>
<evidence type="ECO:0000256" key="7">
    <source>
        <dbReference type="RuleBase" id="RU363032"/>
    </source>
</evidence>
<feature type="transmembrane region" description="Helical" evidence="7">
    <location>
        <begin position="20"/>
        <end position="45"/>
    </location>
</feature>
<evidence type="ECO:0000256" key="2">
    <source>
        <dbReference type="ARBA" id="ARBA00022448"/>
    </source>
</evidence>
<evidence type="ECO:0000256" key="1">
    <source>
        <dbReference type="ARBA" id="ARBA00004651"/>
    </source>
</evidence>
<dbReference type="InterPro" id="IPR000515">
    <property type="entry name" value="MetI-like"/>
</dbReference>
<feature type="transmembrane region" description="Helical" evidence="7">
    <location>
        <begin position="196"/>
        <end position="221"/>
    </location>
</feature>
<keyword evidence="3" id="KW-1003">Cell membrane</keyword>
<dbReference type="InterPro" id="IPR035906">
    <property type="entry name" value="MetI-like_sf"/>
</dbReference>
<keyword evidence="5 7" id="KW-1133">Transmembrane helix</keyword>
<comment type="similarity">
    <text evidence="7">Belongs to the binding-protein-dependent transport system permease family.</text>
</comment>
<dbReference type="InterPro" id="IPR051322">
    <property type="entry name" value="AA_ABC_Transporter_Permease"/>
</dbReference>
<name>A0A841C021_9LACT</name>
<evidence type="ECO:0000259" key="8">
    <source>
        <dbReference type="PROSITE" id="PS50928"/>
    </source>
</evidence>
<gene>
    <name evidence="9" type="ORF">HNQ37_000104</name>
</gene>
<dbReference type="GO" id="GO:0048473">
    <property type="term" value="P:D-methionine transmembrane transport"/>
    <property type="evidence" value="ECO:0007669"/>
    <property type="project" value="TreeGrafter"/>
</dbReference>
<evidence type="ECO:0000256" key="5">
    <source>
        <dbReference type="ARBA" id="ARBA00022989"/>
    </source>
</evidence>
<evidence type="ECO:0000313" key="9">
    <source>
        <dbReference type="EMBL" id="MBB5887236.1"/>
    </source>
</evidence>
<dbReference type="CDD" id="cd06261">
    <property type="entry name" value="TM_PBP2"/>
    <property type="match status" value="1"/>
</dbReference>
<dbReference type="AlphaFoldDB" id="A0A841C021"/>
<dbReference type="SUPFAM" id="SSF161098">
    <property type="entry name" value="MetI-like"/>
    <property type="match status" value="1"/>
</dbReference>
<dbReference type="PANTHER" id="PTHR30450">
    <property type="entry name" value="ABC TRANSPORTER PERMEASE"/>
    <property type="match status" value="1"/>
</dbReference>
<dbReference type="PANTHER" id="PTHR30450:SF1">
    <property type="entry name" value="D-METHIONINE TRANSPORT SYSTEM PERMEASE PROTEIN METI-RELATED"/>
    <property type="match status" value="1"/>
</dbReference>
<dbReference type="PROSITE" id="PS50928">
    <property type="entry name" value="ABC_TM1"/>
    <property type="match status" value="1"/>
</dbReference>
<sequence>MNKFFPNVGQYWPDFGQATIDTLLMTILTMVISGMFGIIIGLILLSTNENGLTPNRIVYIILDKIVDIGRAIPFIILLVAIIPFTRLLVGTSIGTAAVTVPIVVGTIPFFARMVQNSLMEVDPGVVEAAKAMGTSNLGIIFRVYLKEGLIPILRDLNFTTISVVGLTAMAGIVGGGGLGNMAVQYGYQRGANDVTFVSLIFVLIIVFISQMIGNAVIKLVLHGRKV</sequence>
<keyword evidence="10" id="KW-1185">Reference proteome</keyword>
<dbReference type="RefSeq" id="WP_183538225.1">
    <property type="nucleotide sequence ID" value="NZ_DASWOY010000024.1"/>
</dbReference>
<evidence type="ECO:0000256" key="3">
    <source>
        <dbReference type="ARBA" id="ARBA00022475"/>
    </source>
</evidence>
<dbReference type="Pfam" id="PF00528">
    <property type="entry name" value="BPD_transp_1"/>
    <property type="match status" value="1"/>
</dbReference>
<evidence type="ECO:0000256" key="4">
    <source>
        <dbReference type="ARBA" id="ARBA00022692"/>
    </source>
</evidence>
<keyword evidence="2 7" id="KW-0813">Transport</keyword>
<protein>
    <submittedName>
        <fullName evidence="9">D-methionine transport system permease protein</fullName>
    </submittedName>
</protein>
<proteinExistence type="inferred from homology"/>
<comment type="caution">
    <text evidence="9">The sequence shown here is derived from an EMBL/GenBank/DDBJ whole genome shotgun (WGS) entry which is preliminary data.</text>
</comment>
<feature type="transmembrane region" description="Helical" evidence="7">
    <location>
        <begin position="156"/>
        <end position="176"/>
    </location>
</feature>
<comment type="subcellular location">
    <subcellularLocation>
        <location evidence="1 7">Cell membrane</location>
        <topology evidence="1 7">Multi-pass membrane protein</topology>
    </subcellularLocation>
</comment>
<evidence type="ECO:0000256" key="6">
    <source>
        <dbReference type="ARBA" id="ARBA00023136"/>
    </source>
</evidence>
<dbReference type="Proteomes" id="UP000562464">
    <property type="component" value="Unassembled WGS sequence"/>
</dbReference>
<keyword evidence="6 7" id="KW-0472">Membrane</keyword>
<feature type="domain" description="ABC transmembrane type-1" evidence="8">
    <location>
        <begin position="19"/>
        <end position="212"/>
    </location>
</feature>
<keyword evidence="4 7" id="KW-0812">Transmembrane</keyword>
<evidence type="ECO:0000313" key="10">
    <source>
        <dbReference type="Proteomes" id="UP000562464"/>
    </source>
</evidence>
<accession>A0A841C021</accession>
<dbReference type="Gene3D" id="1.10.3720.10">
    <property type="entry name" value="MetI-like"/>
    <property type="match status" value="1"/>
</dbReference>